<gene>
    <name evidence="2" type="ORF">JF625_05530</name>
</gene>
<reference evidence="2" key="1">
    <citation type="submission" date="2020-06" db="EMBL/GenBank/DDBJ databases">
        <title>Stable isotope informed genome-resolved metagenomics uncovers potential trophic interactions in rhizosphere soil.</title>
        <authorList>
            <person name="Starr E.P."/>
            <person name="Shi S."/>
            <person name="Blazewicz S.J."/>
            <person name="Koch B.J."/>
            <person name="Probst A.J."/>
            <person name="Hungate B.A."/>
            <person name="Pett-Ridge J."/>
            <person name="Firestone M.K."/>
            <person name="Banfield J.F."/>
        </authorList>
    </citation>
    <scope>NUCLEOTIDE SEQUENCE</scope>
    <source>
        <strain evidence="2">YM_69_17</strain>
    </source>
</reference>
<evidence type="ECO:0000313" key="3">
    <source>
        <dbReference type="Proteomes" id="UP000700706"/>
    </source>
</evidence>
<dbReference type="EMBL" id="JAEKLZ010000121">
    <property type="protein sequence ID" value="MBW8724602.1"/>
    <property type="molecule type" value="Genomic_DNA"/>
</dbReference>
<feature type="region of interest" description="Disordered" evidence="1">
    <location>
        <begin position="147"/>
        <end position="168"/>
    </location>
</feature>
<evidence type="ECO:0000313" key="2">
    <source>
        <dbReference type="EMBL" id="MBW8724602.1"/>
    </source>
</evidence>
<dbReference type="Proteomes" id="UP000700706">
    <property type="component" value="Unassembled WGS sequence"/>
</dbReference>
<name>A0A952FGS7_9PROT</name>
<dbReference type="PROSITE" id="PS51257">
    <property type="entry name" value="PROKAR_LIPOPROTEIN"/>
    <property type="match status" value="1"/>
</dbReference>
<evidence type="ECO:0000256" key="1">
    <source>
        <dbReference type="SAM" id="MobiDB-lite"/>
    </source>
</evidence>
<comment type="caution">
    <text evidence="2">The sequence shown here is derived from an EMBL/GenBank/DDBJ whole genome shotgun (WGS) entry which is preliminary data.</text>
</comment>
<dbReference type="AlphaFoldDB" id="A0A952FGS7"/>
<protein>
    <recommendedName>
        <fullName evidence="4">Lipoprotein</fullName>
    </recommendedName>
</protein>
<evidence type="ECO:0008006" key="4">
    <source>
        <dbReference type="Google" id="ProtNLM"/>
    </source>
</evidence>
<proteinExistence type="predicted"/>
<sequence length="168" mass="18575">MRLGIVAGLVLLGVLAGCAPRPLPPDPTVEDLLAHGAKPVPRMALLERLSDKTVYGTFSVDTNTDKAGDAWTEYFAPDGQLWYRDRRTTFRGRWHVPDDRDELCLSFREGEDRCARLYELGTTLQFISVAQGPYQGRAVSYADKTADGDAHSFSSPSPHSLRVRPVPS</sequence>
<organism evidence="2 3">
    <name type="scientific">Inquilinus limosus</name>
    <dbReference type="NCBI Taxonomy" id="171674"/>
    <lineage>
        <taxon>Bacteria</taxon>
        <taxon>Pseudomonadati</taxon>
        <taxon>Pseudomonadota</taxon>
        <taxon>Alphaproteobacteria</taxon>
        <taxon>Rhodospirillales</taxon>
        <taxon>Rhodospirillaceae</taxon>
        <taxon>Inquilinus</taxon>
    </lineage>
</organism>
<accession>A0A952FGS7</accession>